<dbReference type="PANTHER" id="PTHR34220">
    <property type="entry name" value="SENSOR HISTIDINE KINASE YPDA"/>
    <property type="match status" value="1"/>
</dbReference>
<feature type="transmembrane region" description="Helical" evidence="1">
    <location>
        <begin position="119"/>
        <end position="141"/>
    </location>
</feature>
<keyword evidence="1" id="KW-1133">Transmembrane helix</keyword>
<name>A0A1J7CD20_FLAJO</name>
<proteinExistence type="predicted"/>
<dbReference type="OrthoDB" id="9809908at2"/>
<dbReference type="Pfam" id="PF06580">
    <property type="entry name" value="His_kinase"/>
    <property type="match status" value="1"/>
</dbReference>
<dbReference type="PANTHER" id="PTHR34220:SF7">
    <property type="entry name" value="SENSOR HISTIDINE KINASE YPDA"/>
    <property type="match status" value="1"/>
</dbReference>
<dbReference type="Pfam" id="PF13239">
    <property type="entry name" value="2TM"/>
    <property type="match status" value="1"/>
</dbReference>
<feature type="transmembrane region" description="Helical" evidence="1">
    <location>
        <begin position="374"/>
        <end position="395"/>
    </location>
</feature>
<keyword evidence="5" id="KW-1185">Reference proteome</keyword>
<dbReference type="InterPro" id="IPR050640">
    <property type="entry name" value="Bact_2-comp_sensor_kinase"/>
</dbReference>
<keyword evidence="4" id="KW-0418">Kinase</keyword>
<evidence type="ECO:0000259" key="3">
    <source>
        <dbReference type="Pfam" id="PF13239"/>
    </source>
</evidence>
<protein>
    <submittedName>
        <fullName evidence="4">Histidine kinase</fullName>
    </submittedName>
</protein>
<dbReference type="InterPro" id="IPR025698">
    <property type="entry name" value="2TM_dom"/>
</dbReference>
<dbReference type="RefSeq" id="WP_071634751.1">
    <property type="nucleotide sequence ID" value="NZ_MLFK01000001.1"/>
</dbReference>
<dbReference type="GO" id="GO:0000155">
    <property type="term" value="F:phosphorelay sensor kinase activity"/>
    <property type="evidence" value="ECO:0007669"/>
    <property type="project" value="InterPro"/>
</dbReference>
<feature type="domain" description="2TM" evidence="3">
    <location>
        <begin position="363"/>
        <end position="436"/>
    </location>
</feature>
<accession>A0A1J7CD20</accession>
<gene>
    <name evidence="4" type="ORF">BKM63_00585</name>
</gene>
<dbReference type="EMBL" id="MLFK01000001">
    <property type="protein sequence ID" value="OIV43737.1"/>
    <property type="molecule type" value="Genomic_DNA"/>
</dbReference>
<feature type="transmembrane region" description="Helical" evidence="1">
    <location>
        <begin position="75"/>
        <end position="99"/>
    </location>
</feature>
<dbReference type="AlphaFoldDB" id="A0A1J7CD20"/>
<evidence type="ECO:0000313" key="5">
    <source>
        <dbReference type="Proteomes" id="UP000182826"/>
    </source>
</evidence>
<comment type="caution">
    <text evidence="4">The sequence shown here is derived from an EMBL/GenBank/DDBJ whole genome shotgun (WGS) entry which is preliminary data.</text>
</comment>
<keyword evidence="1" id="KW-0472">Membrane</keyword>
<organism evidence="4 5">
    <name type="scientific">Flavobacterium johnsoniae</name>
    <name type="common">Cytophaga johnsonae</name>
    <dbReference type="NCBI Taxonomy" id="986"/>
    <lineage>
        <taxon>Bacteria</taxon>
        <taxon>Pseudomonadati</taxon>
        <taxon>Bacteroidota</taxon>
        <taxon>Flavobacteriia</taxon>
        <taxon>Flavobacteriales</taxon>
        <taxon>Flavobacteriaceae</taxon>
        <taxon>Flavobacterium</taxon>
    </lineage>
</organism>
<keyword evidence="4" id="KW-0808">Transferase</keyword>
<dbReference type="Proteomes" id="UP000182826">
    <property type="component" value="Unassembled WGS sequence"/>
</dbReference>
<dbReference type="GO" id="GO:0016020">
    <property type="term" value="C:membrane"/>
    <property type="evidence" value="ECO:0007669"/>
    <property type="project" value="InterPro"/>
</dbReference>
<feature type="domain" description="Signal transduction histidine kinase internal region" evidence="2">
    <location>
        <begin position="161"/>
        <end position="240"/>
    </location>
</feature>
<reference evidence="4 5" key="1">
    <citation type="submission" date="2016-10" db="EMBL/GenBank/DDBJ databases">
        <title>Draft Genome Sequence of Rhizobacteria Flavobacterium johnsoniae CI04.</title>
        <authorList>
            <person name="Bravo J.I."/>
            <person name="Lozano G.L."/>
            <person name="Handelsman J."/>
        </authorList>
    </citation>
    <scope>NUCLEOTIDE SEQUENCE [LARGE SCALE GENOMIC DNA]</scope>
    <source>
        <strain evidence="4 5">CI04</strain>
    </source>
</reference>
<feature type="transmembrane region" description="Helical" evidence="1">
    <location>
        <begin position="7"/>
        <end position="27"/>
    </location>
</feature>
<sequence>MTLKPNLLKALLIGGVVFVFSFLIRFASFGTAIFTKDLYIYFLYCMLYSVVLYVVNASLFVFLDKVFKGENRFSAKRIFIGFVSSFFISLFIIFILRIFTQVVIERRPILSFLANEDPANYIESSVITFIVLLVFHALHFYKLYQENKVIQQKIIAGTASAKFESLKNQIDPHFLFNSLNVLSSLIEENPDNAQRFTTSLSKIYRYVLEQKDKELVSVEDELSFAKTYMNLLKMRFENSLFYELPTTNINPDAKVVPLSLQLLLENTVKHNVVSEQKPLHIRIFIEKDYLVIQNDLQKKEVLQDRQGVGLQNIVNRYGIITDRKVLINQDEKNFSVKIPILTKQITVMEIGAEYNDEAKAYYRAKKRVEELKGFYGNVISYCCVIPCLVFINLQFSPGFQWFWFSALGWGFGVAMHAFKVFGYSSDWEERKIREILEKENNQKTWK</sequence>
<evidence type="ECO:0000259" key="2">
    <source>
        <dbReference type="Pfam" id="PF06580"/>
    </source>
</evidence>
<keyword evidence="1" id="KW-0812">Transmembrane</keyword>
<feature type="transmembrane region" description="Helical" evidence="1">
    <location>
        <begin position="401"/>
        <end position="421"/>
    </location>
</feature>
<evidence type="ECO:0000313" key="4">
    <source>
        <dbReference type="EMBL" id="OIV43737.1"/>
    </source>
</evidence>
<feature type="transmembrane region" description="Helical" evidence="1">
    <location>
        <begin position="39"/>
        <end position="63"/>
    </location>
</feature>
<dbReference type="InterPro" id="IPR010559">
    <property type="entry name" value="Sig_transdc_His_kin_internal"/>
</dbReference>
<evidence type="ECO:0000256" key="1">
    <source>
        <dbReference type="SAM" id="Phobius"/>
    </source>
</evidence>